<feature type="transmembrane region" description="Helical" evidence="10">
    <location>
        <begin position="171"/>
        <end position="191"/>
    </location>
</feature>
<comment type="subcellular location">
    <subcellularLocation>
        <location evidence="2">Cell membrane</location>
    </subcellularLocation>
    <subcellularLocation>
        <location evidence="1">Membrane</location>
        <topology evidence="1">Multi-pass membrane protein</topology>
    </subcellularLocation>
</comment>
<evidence type="ECO:0000256" key="9">
    <source>
        <dbReference type="PROSITE-ProRule" id="PRU00284"/>
    </source>
</evidence>
<dbReference type="InterPro" id="IPR004089">
    <property type="entry name" value="MCPsignal_dom"/>
</dbReference>
<dbReference type="GO" id="GO:0005886">
    <property type="term" value="C:plasma membrane"/>
    <property type="evidence" value="ECO:0007669"/>
    <property type="project" value="UniProtKB-SubCell"/>
</dbReference>
<dbReference type="Pfam" id="PF00015">
    <property type="entry name" value="MCPsignal"/>
    <property type="match status" value="1"/>
</dbReference>
<dbReference type="Gene3D" id="6.10.340.10">
    <property type="match status" value="1"/>
</dbReference>
<dbReference type="PROSITE" id="PS50111">
    <property type="entry name" value="CHEMOTAXIS_TRANSDUC_2"/>
    <property type="match status" value="1"/>
</dbReference>
<dbReference type="CDD" id="cd06225">
    <property type="entry name" value="HAMP"/>
    <property type="match status" value="1"/>
</dbReference>
<dbReference type="Pfam" id="PF13675">
    <property type="entry name" value="PilJ"/>
    <property type="match status" value="1"/>
</dbReference>
<dbReference type="CDD" id="cd11386">
    <property type="entry name" value="MCP_signal"/>
    <property type="match status" value="1"/>
</dbReference>
<evidence type="ECO:0000256" key="8">
    <source>
        <dbReference type="ARBA" id="ARBA00029447"/>
    </source>
</evidence>
<dbReference type="InterPro" id="IPR029095">
    <property type="entry name" value="NarX-like_N"/>
</dbReference>
<dbReference type="SMART" id="SM00283">
    <property type="entry name" value="MA"/>
    <property type="match status" value="1"/>
</dbReference>
<accession>A0A1E5LAV3</accession>
<dbReference type="InterPro" id="IPR042295">
    <property type="entry name" value="NarX-like_N_sf"/>
</dbReference>
<evidence type="ECO:0000256" key="4">
    <source>
        <dbReference type="ARBA" id="ARBA00022692"/>
    </source>
</evidence>
<evidence type="ECO:0000256" key="2">
    <source>
        <dbReference type="ARBA" id="ARBA00004236"/>
    </source>
</evidence>
<dbReference type="PRINTS" id="PR00260">
    <property type="entry name" value="CHEMTRNSDUCR"/>
</dbReference>
<organism evidence="13 14">
    <name type="scientific">Bacillus solimangrovi</name>
    <dbReference type="NCBI Taxonomy" id="1305675"/>
    <lineage>
        <taxon>Bacteria</taxon>
        <taxon>Bacillati</taxon>
        <taxon>Bacillota</taxon>
        <taxon>Bacilli</taxon>
        <taxon>Bacillales</taxon>
        <taxon>Bacillaceae</taxon>
        <taxon>Bacillus</taxon>
    </lineage>
</organism>
<dbReference type="Pfam" id="PF00672">
    <property type="entry name" value="HAMP"/>
    <property type="match status" value="1"/>
</dbReference>
<evidence type="ECO:0000313" key="14">
    <source>
        <dbReference type="Proteomes" id="UP000095209"/>
    </source>
</evidence>
<dbReference type="InterPro" id="IPR004090">
    <property type="entry name" value="Chemotax_Me-accpt_rcpt"/>
</dbReference>
<comment type="similarity">
    <text evidence="8">Belongs to the methyl-accepting chemotaxis (MCP) protein family.</text>
</comment>
<keyword evidence="4 10" id="KW-0812">Transmembrane</keyword>
<dbReference type="SUPFAM" id="SSF58104">
    <property type="entry name" value="Methyl-accepting chemotaxis protein (MCP) signaling domain"/>
    <property type="match status" value="1"/>
</dbReference>
<evidence type="ECO:0000256" key="1">
    <source>
        <dbReference type="ARBA" id="ARBA00004141"/>
    </source>
</evidence>
<feature type="transmembrane region" description="Helical" evidence="10">
    <location>
        <begin position="7"/>
        <end position="28"/>
    </location>
</feature>
<proteinExistence type="inferred from homology"/>
<keyword evidence="5 10" id="KW-1133">Transmembrane helix</keyword>
<dbReference type="PROSITE" id="PS50885">
    <property type="entry name" value="HAMP"/>
    <property type="match status" value="1"/>
</dbReference>
<evidence type="ECO:0000313" key="13">
    <source>
        <dbReference type="EMBL" id="OEH91201.1"/>
    </source>
</evidence>
<dbReference type="InterPro" id="IPR003660">
    <property type="entry name" value="HAMP_dom"/>
</dbReference>
<dbReference type="PANTHER" id="PTHR32089">
    <property type="entry name" value="METHYL-ACCEPTING CHEMOTAXIS PROTEIN MCPB"/>
    <property type="match status" value="1"/>
</dbReference>
<evidence type="ECO:0000256" key="3">
    <source>
        <dbReference type="ARBA" id="ARBA00022475"/>
    </source>
</evidence>
<dbReference type="GO" id="GO:0006935">
    <property type="term" value="P:chemotaxis"/>
    <property type="evidence" value="ECO:0007669"/>
    <property type="project" value="InterPro"/>
</dbReference>
<evidence type="ECO:0000259" key="12">
    <source>
        <dbReference type="PROSITE" id="PS50885"/>
    </source>
</evidence>
<evidence type="ECO:0000256" key="7">
    <source>
        <dbReference type="ARBA" id="ARBA00023224"/>
    </source>
</evidence>
<keyword evidence="3" id="KW-1003">Cell membrane</keyword>
<keyword evidence="7 9" id="KW-0807">Transducer</keyword>
<feature type="domain" description="Methyl-accepting transducer" evidence="11">
    <location>
        <begin position="265"/>
        <end position="501"/>
    </location>
</feature>
<protein>
    <recommendedName>
        <fullName evidence="15">Chemotaxis protein</fullName>
    </recommendedName>
</protein>
<evidence type="ECO:0000256" key="10">
    <source>
        <dbReference type="SAM" id="Phobius"/>
    </source>
</evidence>
<keyword evidence="14" id="KW-1185">Reference proteome</keyword>
<sequence length="551" mass="60216">MLKNKKVGFKIALFFIIVSLLSAGSYLLTTTFLAKQETDATVINLAGRQRMLSQKMSKEAIELSNMQNNQKRVELQTTMELFDQSLTNLMNGSTSEGIPVAPKSVLQQLNIVNELWQPFKKNVEAVIQSKGNNDEALQVIISSNVELLTEMNKAVGLLEQEANDKVANLKLGLLFSMFVLMLTCLAAWFVLNRHITKPIKDVSFVANQVALGKLDIEKLSVKNEDEIGQLSLSINQMLDNLQGLIKKIKSTSESLTMSATDLNGSISETTVAAEHLTHIAEETSEGADEQLRCVNESIEVINELTQRINQISTSSQEMSRLSSISTNNVEQGGSAIESVVTQMGEIHNSVDNIGGFIDTLRGQSKEIGNISLMITDIAEQTNLLALNASIEAARAGEHGKGFAVVASEIHKLASQSKQSADQISHMITDIQNETGKINTYMVEGKEKVDSGMKTTSIVSETFDHVKATIHLLVNQVSNVTNSVEMITENSKQIVTSIKKVKEIAIKEASASHEGSAATEQELAAMEEMKASADMLETIGNELQTLLQKFKI</sequence>
<dbReference type="PANTHER" id="PTHR32089:SF112">
    <property type="entry name" value="LYSOZYME-LIKE PROTEIN-RELATED"/>
    <property type="match status" value="1"/>
</dbReference>
<comment type="caution">
    <text evidence="13">The sequence shown here is derived from an EMBL/GenBank/DDBJ whole genome shotgun (WGS) entry which is preliminary data.</text>
</comment>
<keyword evidence="6 10" id="KW-0472">Membrane</keyword>
<dbReference type="EMBL" id="MJEH01000063">
    <property type="protein sequence ID" value="OEH91201.1"/>
    <property type="molecule type" value="Genomic_DNA"/>
</dbReference>
<dbReference type="SMART" id="SM00304">
    <property type="entry name" value="HAMP"/>
    <property type="match status" value="1"/>
</dbReference>
<gene>
    <name evidence="13" type="ORF">BFG57_06175</name>
</gene>
<reference evidence="13 14" key="1">
    <citation type="submission" date="2016-08" db="EMBL/GenBank/DDBJ databases">
        <title>Genome of Bacillus solimangrovi GH2-4.</title>
        <authorList>
            <person name="Lim S."/>
            <person name="Kim B.-C."/>
        </authorList>
    </citation>
    <scope>NUCLEOTIDE SEQUENCE [LARGE SCALE GENOMIC DNA]</scope>
    <source>
        <strain evidence="13 14">GH2-4</strain>
    </source>
</reference>
<feature type="domain" description="HAMP" evidence="12">
    <location>
        <begin position="193"/>
        <end position="246"/>
    </location>
</feature>
<name>A0A1E5LAV3_9BACI</name>
<evidence type="ECO:0008006" key="15">
    <source>
        <dbReference type="Google" id="ProtNLM"/>
    </source>
</evidence>
<dbReference type="Gene3D" id="1.10.287.950">
    <property type="entry name" value="Methyl-accepting chemotaxis protein"/>
    <property type="match status" value="1"/>
</dbReference>
<dbReference type="AlphaFoldDB" id="A0A1E5LAV3"/>
<dbReference type="Proteomes" id="UP000095209">
    <property type="component" value="Unassembled WGS sequence"/>
</dbReference>
<evidence type="ECO:0000256" key="5">
    <source>
        <dbReference type="ARBA" id="ARBA00022989"/>
    </source>
</evidence>
<dbReference type="Gene3D" id="1.20.120.960">
    <property type="entry name" value="Histidine kinase NarX, sensor domain"/>
    <property type="match status" value="1"/>
</dbReference>
<evidence type="ECO:0000256" key="6">
    <source>
        <dbReference type="ARBA" id="ARBA00023136"/>
    </source>
</evidence>
<dbReference type="GO" id="GO:0004888">
    <property type="term" value="F:transmembrane signaling receptor activity"/>
    <property type="evidence" value="ECO:0007669"/>
    <property type="project" value="InterPro"/>
</dbReference>
<dbReference type="GO" id="GO:0007165">
    <property type="term" value="P:signal transduction"/>
    <property type="evidence" value="ECO:0007669"/>
    <property type="project" value="UniProtKB-KW"/>
</dbReference>
<dbReference type="STRING" id="1305675.BFG57_06175"/>
<evidence type="ECO:0000259" key="11">
    <source>
        <dbReference type="PROSITE" id="PS50111"/>
    </source>
</evidence>